<dbReference type="GO" id="GO:0015833">
    <property type="term" value="P:peptide transport"/>
    <property type="evidence" value="ECO:0007669"/>
    <property type="project" value="TreeGrafter"/>
</dbReference>
<dbReference type="Proteomes" id="UP000757435">
    <property type="component" value="Unassembled WGS sequence"/>
</dbReference>
<name>A0A951QAK0_9CYAN</name>
<comment type="similarity">
    <text evidence="1">Belongs to the bacterial solute-binding protein 5 family.</text>
</comment>
<dbReference type="AlphaFoldDB" id="A0A951QAK0"/>
<dbReference type="Gene3D" id="3.40.190.10">
    <property type="entry name" value="Periplasmic binding protein-like II"/>
    <property type="match status" value="1"/>
</dbReference>
<evidence type="ECO:0000256" key="3">
    <source>
        <dbReference type="ARBA" id="ARBA00022729"/>
    </source>
</evidence>
<dbReference type="PANTHER" id="PTHR30290">
    <property type="entry name" value="PERIPLASMIC BINDING COMPONENT OF ABC TRANSPORTER"/>
    <property type="match status" value="1"/>
</dbReference>
<feature type="domain" description="Solute-binding protein family 5" evidence="4">
    <location>
        <begin position="95"/>
        <end position="510"/>
    </location>
</feature>
<dbReference type="CDD" id="cd08500">
    <property type="entry name" value="PBP2_NikA_DppA_OppA_like_4"/>
    <property type="match status" value="1"/>
</dbReference>
<sequence length="613" mass="68100">MVSSGWTFWRQGQRLGQQLGRNRGLAALLAIGLGVAVFLGGCSADQIRVNSARGSQLVVAGVDPKTFNYLLSQEVPNVFNRIYSGLLTEDGITGELSPGLAESWEVSPDKLRITFTLHEGLKWSDGAPLTADDVVFTFNDLVFNEKVPTSNRDALRIGQKGLLPQVRKIDDRRIEFISPEPFAPLVRAIAGGTDSGVAILPKHILEKTVRETDSDGQLKFLSTWGTNTDPSKIVGSGPYVMSSYTPNERVIFQRNPYYWRKDAQGNPLPYIERLIWSIVDSGEASLMQFRSGDLDVAGVGAATFSLLKKEEKRGKFTIINSGASGGASFITFNQNQGKRNGKPLVDPVKSRWFNTLAFRQAVAYAIDRRTMINNLYRGLGEPLNSSISVPNPYHLPAESGRIRVYDFDPEKSKKLLLDAGFKYDNQGQLFDADGNRVRFTLLSVAGGSGNNQLEAQLQRDLERIGIQLDLQLVTFNVLLDKTSQSLDWECIRLGFSDPDFDPNGGTNVWQLDGRLHMFNQSPSPDKEPIEGRVIADWEARMAQLYAEGAQTLDETKRKEIYAQTQILAQENLPFINLVNSLSMVAVRNDIQGVKPSLLKGTFWNIYELKRAKS</sequence>
<dbReference type="InterPro" id="IPR039424">
    <property type="entry name" value="SBP_5"/>
</dbReference>
<evidence type="ECO:0000259" key="4">
    <source>
        <dbReference type="Pfam" id="PF00496"/>
    </source>
</evidence>
<dbReference type="Gene3D" id="3.90.76.10">
    <property type="entry name" value="Dipeptide-binding Protein, Domain 1"/>
    <property type="match status" value="1"/>
</dbReference>
<dbReference type="SUPFAM" id="SSF53850">
    <property type="entry name" value="Periplasmic binding protein-like II"/>
    <property type="match status" value="1"/>
</dbReference>
<dbReference type="GO" id="GO:1904680">
    <property type="term" value="F:peptide transmembrane transporter activity"/>
    <property type="evidence" value="ECO:0007669"/>
    <property type="project" value="TreeGrafter"/>
</dbReference>
<gene>
    <name evidence="5" type="ORF">KME15_11115</name>
</gene>
<dbReference type="Gene3D" id="3.10.105.10">
    <property type="entry name" value="Dipeptide-binding Protein, Domain 3"/>
    <property type="match status" value="1"/>
</dbReference>
<accession>A0A951QAK0</accession>
<evidence type="ECO:0000256" key="1">
    <source>
        <dbReference type="ARBA" id="ARBA00005695"/>
    </source>
</evidence>
<dbReference type="Pfam" id="PF00496">
    <property type="entry name" value="SBP_bac_5"/>
    <property type="match status" value="1"/>
</dbReference>
<reference evidence="5" key="2">
    <citation type="journal article" date="2022" name="Microbiol. Resour. Announc.">
        <title>Metagenome Sequencing to Explore Phylogenomics of Terrestrial Cyanobacteria.</title>
        <authorList>
            <person name="Ward R.D."/>
            <person name="Stajich J.E."/>
            <person name="Johansen J.R."/>
            <person name="Huntemann M."/>
            <person name="Clum A."/>
            <person name="Foster B."/>
            <person name="Foster B."/>
            <person name="Roux S."/>
            <person name="Palaniappan K."/>
            <person name="Varghese N."/>
            <person name="Mukherjee S."/>
            <person name="Reddy T.B.K."/>
            <person name="Daum C."/>
            <person name="Copeland A."/>
            <person name="Chen I.A."/>
            <person name="Ivanova N.N."/>
            <person name="Kyrpides N.C."/>
            <person name="Shapiro N."/>
            <person name="Eloe-Fadrosh E.A."/>
            <person name="Pietrasiak N."/>
        </authorList>
    </citation>
    <scope>NUCLEOTIDE SEQUENCE</scope>
    <source>
        <strain evidence="5">UHER 2000/2452</strain>
    </source>
</reference>
<dbReference type="PANTHER" id="PTHR30290:SF9">
    <property type="entry name" value="OLIGOPEPTIDE-BINDING PROTEIN APPA"/>
    <property type="match status" value="1"/>
</dbReference>
<reference evidence="5" key="1">
    <citation type="submission" date="2021-05" db="EMBL/GenBank/DDBJ databases">
        <authorList>
            <person name="Pietrasiak N."/>
            <person name="Ward R."/>
            <person name="Stajich J.E."/>
            <person name="Kurbessoian T."/>
        </authorList>
    </citation>
    <scope>NUCLEOTIDE SEQUENCE</scope>
    <source>
        <strain evidence="5">UHER 2000/2452</strain>
    </source>
</reference>
<dbReference type="EMBL" id="JAHHHD010000010">
    <property type="protein sequence ID" value="MBW4659216.1"/>
    <property type="molecule type" value="Genomic_DNA"/>
</dbReference>
<keyword evidence="3" id="KW-0732">Signal</keyword>
<evidence type="ECO:0000313" key="6">
    <source>
        <dbReference type="Proteomes" id="UP000757435"/>
    </source>
</evidence>
<dbReference type="GO" id="GO:0043190">
    <property type="term" value="C:ATP-binding cassette (ABC) transporter complex"/>
    <property type="evidence" value="ECO:0007669"/>
    <property type="project" value="InterPro"/>
</dbReference>
<protein>
    <submittedName>
        <fullName evidence="5">ABC transporter substrate-binding protein</fullName>
    </submittedName>
</protein>
<keyword evidence="2" id="KW-0813">Transport</keyword>
<dbReference type="InterPro" id="IPR030678">
    <property type="entry name" value="Peptide/Ni-bd"/>
</dbReference>
<comment type="caution">
    <text evidence="5">The sequence shown here is derived from an EMBL/GenBank/DDBJ whole genome shotgun (WGS) entry which is preliminary data.</text>
</comment>
<organism evidence="5 6">
    <name type="scientific">Drouetiella hepatica Uher 2000/2452</name>
    <dbReference type="NCBI Taxonomy" id="904376"/>
    <lineage>
        <taxon>Bacteria</taxon>
        <taxon>Bacillati</taxon>
        <taxon>Cyanobacteriota</taxon>
        <taxon>Cyanophyceae</taxon>
        <taxon>Oculatellales</taxon>
        <taxon>Oculatellaceae</taxon>
        <taxon>Drouetiella</taxon>
    </lineage>
</organism>
<dbReference type="PIRSF" id="PIRSF002741">
    <property type="entry name" value="MppA"/>
    <property type="match status" value="1"/>
</dbReference>
<evidence type="ECO:0000313" key="5">
    <source>
        <dbReference type="EMBL" id="MBW4659216.1"/>
    </source>
</evidence>
<proteinExistence type="inferred from homology"/>
<dbReference type="InterPro" id="IPR000914">
    <property type="entry name" value="SBP_5_dom"/>
</dbReference>
<evidence type="ECO:0000256" key="2">
    <source>
        <dbReference type="ARBA" id="ARBA00022448"/>
    </source>
</evidence>
<dbReference type="GO" id="GO:0042597">
    <property type="term" value="C:periplasmic space"/>
    <property type="evidence" value="ECO:0007669"/>
    <property type="project" value="UniProtKB-ARBA"/>
</dbReference>